<reference evidence="2" key="1">
    <citation type="journal article" date="2021" name="Nat. Commun.">
        <title>Genetic determinants of endophytism in the Arabidopsis root mycobiome.</title>
        <authorList>
            <person name="Mesny F."/>
            <person name="Miyauchi S."/>
            <person name="Thiergart T."/>
            <person name="Pickel B."/>
            <person name="Atanasova L."/>
            <person name="Karlsson M."/>
            <person name="Huettel B."/>
            <person name="Barry K.W."/>
            <person name="Haridas S."/>
            <person name="Chen C."/>
            <person name="Bauer D."/>
            <person name="Andreopoulos W."/>
            <person name="Pangilinan J."/>
            <person name="LaButti K."/>
            <person name="Riley R."/>
            <person name="Lipzen A."/>
            <person name="Clum A."/>
            <person name="Drula E."/>
            <person name="Henrissat B."/>
            <person name="Kohler A."/>
            <person name="Grigoriev I.V."/>
            <person name="Martin F.M."/>
            <person name="Hacquard S."/>
        </authorList>
    </citation>
    <scope>NUCLEOTIDE SEQUENCE</scope>
    <source>
        <strain evidence="2">MPI-CAGE-AT-0021</strain>
    </source>
</reference>
<keyword evidence="1" id="KW-0812">Transmembrane</keyword>
<evidence type="ECO:0008006" key="4">
    <source>
        <dbReference type="Google" id="ProtNLM"/>
    </source>
</evidence>
<keyword evidence="1" id="KW-1133">Transmembrane helix</keyword>
<keyword evidence="1" id="KW-0472">Membrane</keyword>
<evidence type="ECO:0000256" key="1">
    <source>
        <dbReference type="SAM" id="Phobius"/>
    </source>
</evidence>
<keyword evidence="3" id="KW-1185">Reference proteome</keyword>
<evidence type="ECO:0000313" key="2">
    <source>
        <dbReference type="EMBL" id="KAH7159951.1"/>
    </source>
</evidence>
<organism evidence="2 3">
    <name type="scientific">Dactylonectria estremocensis</name>
    <dbReference type="NCBI Taxonomy" id="1079267"/>
    <lineage>
        <taxon>Eukaryota</taxon>
        <taxon>Fungi</taxon>
        <taxon>Dikarya</taxon>
        <taxon>Ascomycota</taxon>
        <taxon>Pezizomycotina</taxon>
        <taxon>Sordariomycetes</taxon>
        <taxon>Hypocreomycetidae</taxon>
        <taxon>Hypocreales</taxon>
        <taxon>Nectriaceae</taxon>
        <taxon>Dactylonectria</taxon>
    </lineage>
</organism>
<accession>A0A9P9FDP9</accession>
<proteinExistence type="predicted"/>
<evidence type="ECO:0000313" key="3">
    <source>
        <dbReference type="Proteomes" id="UP000717696"/>
    </source>
</evidence>
<protein>
    <recommendedName>
        <fullName evidence="4">Transmembrane protein</fullName>
    </recommendedName>
</protein>
<feature type="transmembrane region" description="Helical" evidence="1">
    <location>
        <begin position="32"/>
        <end position="56"/>
    </location>
</feature>
<name>A0A9P9FDP9_9HYPO</name>
<sequence>MVAIYFLFNYETLFLPSCYICVRSMSISFSSIPFFLAARSPPFVLFLFLCLSFLFLSRDREGGGLHKRPCMRAWRAIGCGGAWCFVLPGFFGLVFSSSV</sequence>
<dbReference type="EMBL" id="JAGMUU010000002">
    <property type="protein sequence ID" value="KAH7159951.1"/>
    <property type="molecule type" value="Genomic_DNA"/>
</dbReference>
<comment type="caution">
    <text evidence="2">The sequence shown here is derived from an EMBL/GenBank/DDBJ whole genome shotgun (WGS) entry which is preliminary data.</text>
</comment>
<dbReference type="Proteomes" id="UP000717696">
    <property type="component" value="Unassembled WGS sequence"/>
</dbReference>
<feature type="transmembrane region" description="Helical" evidence="1">
    <location>
        <begin position="76"/>
        <end position="95"/>
    </location>
</feature>
<gene>
    <name evidence="2" type="ORF">B0J13DRAFT_117281</name>
</gene>
<dbReference type="AlphaFoldDB" id="A0A9P9FDP9"/>